<dbReference type="GO" id="GO:0003918">
    <property type="term" value="F:DNA topoisomerase type II (double strand cut, ATP-hydrolyzing) activity"/>
    <property type="evidence" value="ECO:0007669"/>
    <property type="project" value="UniProtKB-EC"/>
</dbReference>
<dbReference type="InterPro" id="IPR006691">
    <property type="entry name" value="GyrA/parC_rep"/>
</dbReference>
<dbReference type="Gene3D" id="2.120.10.90">
    <property type="entry name" value="DNA gyrase/topoisomerase IV, subunit A, C-terminal"/>
    <property type="match status" value="1"/>
</dbReference>
<dbReference type="InterPro" id="IPR005741">
    <property type="entry name" value="TopoIV_A_Gpos"/>
</dbReference>
<feature type="site" description="Interaction with DNA" evidence="7">
    <location>
        <position position="82"/>
    </location>
</feature>
<comment type="subunit">
    <text evidence="7">Heterotetramer composed of ParC and ParE.</text>
</comment>
<organism evidence="10 11">
    <name type="scientific">Amedibacillus dolichus</name>
    <dbReference type="NCBI Taxonomy" id="31971"/>
    <lineage>
        <taxon>Bacteria</taxon>
        <taxon>Bacillati</taxon>
        <taxon>Bacillota</taxon>
        <taxon>Erysipelotrichia</taxon>
        <taxon>Erysipelotrichales</taxon>
        <taxon>Erysipelotrichaceae</taxon>
        <taxon>Amedibacillus</taxon>
    </lineage>
</organism>
<dbReference type="InterPro" id="IPR050220">
    <property type="entry name" value="Type_II_DNA_Topoisomerases"/>
</dbReference>
<dbReference type="InterPro" id="IPR013758">
    <property type="entry name" value="Topo_IIA_A/C_ab"/>
</dbReference>
<evidence type="ECO:0000256" key="7">
    <source>
        <dbReference type="HAMAP-Rule" id="MF_00937"/>
    </source>
</evidence>
<feature type="site" description="Interaction with DNA" evidence="7">
    <location>
        <position position="46"/>
    </location>
</feature>
<evidence type="ECO:0000256" key="2">
    <source>
        <dbReference type="ARBA" id="ARBA00022475"/>
    </source>
</evidence>
<feature type="site" description="Interaction with DNA" evidence="7">
    <location>
        <position position="95"/>
    </location>
</feature>
<evidence type="ECO:0000256" key="5">
    <source>
        <dbReference type="ARBA" id="ARBA00023136"/>
    </source>
</evidence>
<dbReference type="EC" id="5.6.2.2" evidence="7"/>
<dbReference type="InterPro" id="IPR002205">
    <property type="entry name" value="Topo_IIA_dom_A"/>
</dbReference>
<dbReference type="Gene3D" id="3.30.1360.40">
    <property type="match status" value="1"/>
</dbReference>
<comment type="function">
    <text evidence="7">Topoisomerase IV is essential for chromosome segregation. It relaxes supercoiled DNA. Performs the decatenation events required during the replication of a circular DNA molecule.</text>
</comment>
<comment type="subcellular location">
    <subcellularLocation>
        <location evidence="7">Cell membrane</location>
        <topology evidence="7">Peripheral membrane protein</topology>
    </subcellularLocation>
</comment>
<name>A0ABT7UA53_9FIRM</name>
<evidence type="ECO:0000259" key="9">
    <source>
        <dbReference type="PROSITE" id="PS52040"/>
    </source>
</evidence>
<dbReference type="PANTHER" id="PTHR43493">
    <property type="entry name" value="DNA GYRASE/TOPOISOMERASE SUBUNIT A"/>
    <property type="match status" value="1"/>
</dbReference>
<dbReference type="SMART" id="SM00434">
    <property type="entry name" value="TOP4c"/>
    <property type="match status" value="1"/>
</dbReference>
<dbReference type="InterPro" id="IPR035516">
    <property type="entry name" value="Gyrase/topoIV_suA_C"/>
</dbReference>
<evidence type="ECO:0000256" key="4">
    <source>
        <dbReference type="ARBA" id="ARBA00023125"/>
    </source>
</evidence>
<dbReference type="InterPro" id="IPR013760">
    <property type="entry name" value="Topo_IIA-like_dom_sf"/>
</dbReference>
<keyword evidence="5 7" id="KW-0472">Membrane</keyword>
<keyword evidence="2 7" id="KW-1003">Cell membrane</keyword>
<feature type="site" description="Transition state stabilizer" evidence="7">
    <location>
        <position position="125"/>
    </location>
</feature>
<keyword evidence="4 7" id="KW-0238">DNA-binding</keyword>
<keyword evidence="11" id="KW-1185">Reference proteome</keyword>
<comment type="similarity">
    <text evidence="7">Belongs to the type II topoisomerase GyrA/ParC subunit family. ParC type 2 subfamily.</text>
</comment>
<dbReference type="PROSITE" id="PS52040">
    <property type="entry name" value="TOPO_IIA"/>
    <property type="match status" value="1"/>
</dbReference>
<accession>A0ABT7UA53</accession>
<dbReference type="HAMAP" id="MF_00937">
    <property type="entry name" value="ParC_type2"/>
    <property type="match status" value="1"/>
</dbReference>
<evidence type="ECO:0000313" key="10">
    <source>
        <dbReference type="EMBL" id="MDM8156511.1"/>
    </source>
</evidence>
<dbReference type="EMBL" id="JAUDCG010000007">
    <property type="protein sequence ID" value="MDM8156511.1"/>
    <property type="molecule type" value="Genomic_DNA"/>
</dbReference>
<dbReference type="SUPFAM" id="SSF101904">
    <property type="entry name" value="GyrA/ParC C-terminal domain-like"/>
    <property type="match status" value="1"/>
</dbReference>
<reference evidence="10" key="2">
    <citation type="submission" date="2023-06" db="EMBL/GenBank/DDBJ databases">
        <authorList>
            <person name="Zeman M."/>
            <person name="Kubasova T."/>
            <person name="Jahodarova E."/>
            <person name="Nykrynova M."/>
            <person name="Rychlik I."/>
        </authorList>
    </citation>
    <scope>NUCLEOTIDE SEQUENCE</scope>
    <source>
        <strain evidence="10">ET39</strain>
    </source>
</reference>
<evidence type="ECO:0000313" key="11">
    <source>
        <dbReference type="Proteomes" id="UP001529340"/>
    </source>
</evidence>
<sequence length="840" mass="95668">MKKKEEVIESHVIVTPLEDIMSDRFGRYSKYIIQDRALPDARDGLKPVQRRILYAMYEDGNTYDKPYRKSAKTVGNVIANYHPHGDSSVYEAMVRMSQDWKITNPLIDMQGNNGSIDDDPAAAMRYTEARLSKIADFMLVDIDKDTVLWAPNFDDEKMEPTVLPSRYPNLLVNGITGIAAGYATNIPPHNLGEVLDAAVYRIQHPRCSLDELMQFVQGPDFPTGGIVQGIDGIRQAFESGKGRVVVRSKVEIEQTRSLQQLIVHEIPYEVVKSALVKKIDDIRLNKKLEGILDVRDESDRNGLRIVIDIKKDAPAETILNYLYKNTDLQISYNYNVIAIVNKCPVQLGLAGMLDAFIAHRQDVVLRRSRFELDKKEKRCHVLEGLIKAVSILDEIIAIIRSSKDKADSKTRIMEAFDFSEPQAEAIVTMRLYRLSNTDITQLKEEYMQLVNEIEDLNEILSDPKRLRRVMIDELREVKKTFVTPRRTQIESQIEEIVIDQKQMIPSEQVMCTISRDGYAKRVSLRSYNASSEAISGCKDGDVLIGYREVNTLDTLLFFTETGTYGYLPIYELEDAKWKDMGAHISSRIRITSQEKILSACVLSRFDTAGYILTLTKRGMIKRTAIRDYASSRTSKTMTNIKLEEGDSVIACLFAQEEDEILIASQSGYVTRYPITLVPQTSTRSKGVRAMNLSEEEVAAACIHHQDNAQLLIISDQCAMKRVKLTDIPVLGRPTRGVRVCKRLKSKPYVIAHIRTYQLNDSFMLIGEENAYLTMKDIALMSCDSTFSNPLRHTENFRFYEPLARIEYEPELQKTDGEEAMELSDDFEEDYIDGQMSLFDE</sequence>
<comment type="caution">
    <text evidence="10">The sequence shown here is derived from an EMBL/GenBank/DDBJ whole genome shotgun (WGS) entry which is preliminary data.</text>
</comment>
<dbReference type="RefSeq" id="WP_289606982.1">
    <property type="nucleotide sequence ID" value="NZ_JAUDCG010000007.1"/>
</dbReference>
<keyword evidence="3 7" id="KW-0799">Topoisomerase</keyword>
<feature type="site" description="Interaction with DNA" evidence="7">
    <location>
        <position position="101"/>
    </location>
</feature>
<dbReference type="NCBIfam" id="TIGR01061">
    <property type="entry name" value="parC_Gpos"/>
    <property type="match status" value="1"/>
</dbReference>
<comment type="catalytic activity">
    <reaction evidence="1 7 8">
        <text>ATP-dependent breakage, passage and rejoining of double-stranded DNA.</text>
        <dbReference type="EC" id="5.6.2.2"/>
    </reaction>
</comment>
<dbReference type="Proteomes" id="UP001529340">
    <property type="component" value="Unassembled WGS sequence"/>
</dbReference>
<evidence type="ECO:0000256" key="8">
    <source>
        <dbReference type="PROSITE-ProRule" id="PRU01384"/>
    </source>
</evidence>
<dbReference type="Gene3D" id="1.10.268.10">
    <property type="entry name" value="Topoisomerase, domain 3"/>
    <property type="match status" value="1"/>
</dbReference>
<feature type="active site" description="O-(5'-phospho-DNA)-tyrosine intermediate" evidence="7 8">
    <location>
        <position position="126"/>
    </location>
</feature>
<dbReference type="SUPFAM" id="SSF56719">
    <property type="entry name" value="Type II DNA topoisomerase"/>
    <property type="match status" value="1"/>
</dbReference>
<feature type="domain" description="Topo IIA-type catalytic" evidence="9">
    <location>
        <begin position="38"/>
        <end position="501"/>
    </location>
</feature>
<reference evidence="10" key="1">
    <citation type="submission" date="2023-06" db="EMBL/GenBank/DDBJ databases">
        <title>Identification and characterization of horizontal gene transfer across gut microbiota members of farm animals based on homology search.</title>
        <authorList>
            <person name="Schwarzerova J."/>
            <person name="Nykrynova M."/>
            <person name="Jureckova K."/>
            <person name="Cejkova D."/>
            <person name="Rychlik I."/>
        </authorList>
    </citation>
    <scope>NUCLEOTIDE SEQUENCE</scope>
    <source>
        <strain evidence="10">ET39</strain>
    </source>
</reference>
<proteinExistence type="inferred from homology"/>
<evidence type="ECO:0000256" key="6">
    <source>
        <dbReference type="ARBA" id="ARBA00023235"/>
    </source>
</evidence>
<dbReference type="Gene3D" id="3.90.199.10">
    <property type="entry name" value="Topoisomerase II, domain 5"/>
    <property type="match status" value="1"/>
</dbReference>
<dbReference type="PANTHER" id="PTHR43493:SF9">
    <property type="entry name" value="DNA TOPOISOMERASE 4 SUBUNIT A"/>
    <property type="match status" value="1"/>
</dbReference>
<dbReference type="NCBIfam" id="NF004044">
    <property type="entry name" value="PRK05561.1"/>
    <property type="match status" value="1"/>
</dbReference>
<dbReference type="InterPro" id="IPR013757">
    <property type="entry name" value="Topo_IIA_A_a_sf"/>
</dbReference>
<protein>
    <recommendedName>
        <fullName evidence="7">DNA topoisomerase 4 subunit A</fullName>
        <ecNumber evidence="7">5.6.2.2</ecNumber>
    </recommendedName>
    <alternativeName>
        <fullName evidence="7">Topoisomerase IV subunit A</fullName>
    </alternativeName>
</protein>
<dbReference type="Pfam" id="PF00521">
    <property type="entry name" value="DNA_topoisoIV"/>
    <property type="match status" value="1"/>
</dbReference>
<dbReference type="CDD" id="cd00187">
    <property type="entry name" value="TOP4c"/>
    <property type="match status" value="1"/>
</dbReference>
<evidence type="ECO:0000256" key="3">
    <source>
        <dbReference type="ARBA" id="ARBA00023029"/>
    </source>
</evidence>
<evidence type="ECO:0000256" key="1">
    <source>
        <dbReference type="ARBA" id="ARBA00000185"/>
    </source>
</evidence>
<keyword evidence="6 7" id="KW-0413">Isomerase</keyword>
<feature type="site" description="Interaction with DNA" evidence="7">
    <location>
        <position position="84"/>
    </location>
</feature>
<gene>
    <name evidence="7 10" type="primary">parC</name>
    <name evidence="10" type="ORF">QUV96_02520</name>
</gene>
<dbReference type="Pfam" id="PF03989">
    <property type="entry name" value="DNA_gyraseA_C"/>
    <property type="match status" value="4"/>
</dbReference>